<protein>
    <submittedName>
        <fullName evidence="1">DUF2111 domain-containing protein</fullName>
    </submittedName>
</protein>
<dbReference type="InterPro" id="IPR012029">
    <property type="entry name" value="UCP006557"/>
</dbReference>
<evidence type="ECO:0000313" key="1">
    <source>
        <dbReference type="EMBL" id="HFK21157.1"/>
    </source>
</evidence>
<dbReference type="AlphaFoldDB" id="A0A7C3J4H6"/>
<dbReference type="EMBL" id="DSTX01000013">
    <property type="protein sequence ID" value="HFK21157.1"/>
    <property type="molecule type" value="Genomic_DNA"/>
</dbReference>
<dbReference type="PIRSF" id="PIRSF006557">
    <property type="entry name" value="UCP006557_sign"/>
    <property type="match status" value="1"/>
</dbReference>
<accession>A0A7C3J4H6</accession>
<gene>
    <name evidence="1" type="ORF">ENS19_07785</name>
</gene>
<dbReference type="Pfam" id="PF09884">
    <property type="entry name" value="DUF2111"/>
    <property type="match status" value="1"/>
</dbReference>
<reference evidence="1" key="1">
    <citation type="journal article" date="2020" name="mSystems">
        <title>Genome- and Community-Level Interaction Insights into Carbon Utilization and Element Cycling Functions of Hydrothermarchaeota in Hydrothermal Sediment.</title>
        <authorList>
            <person name="Zhou Z."/>
            <person name="Liu Y."/>
            <person name="Xu W."/>
            <person name="Pan J."/>
            <person name="Luo Z.H."/>
            <person name="Li M."/>
        </authorList>
    </citation>
    <scope>NUCLEOTIDE SEQUENCE [LARGE SCALE GENOMIC DNA]</scope>
    <source>
        <strain evidence="1">SpSt-468</strain>
    </source>
</reference>
<proteinExistence type="predicted"/>
<sequence>MRIARDSSAEELAPLALAIHSICGLPITMRSRCCLGVRVEGGKVIDDHYTGPVLEEVLQKGTILRKAPDEGVYKGIPVIVVPLKEGEETIAALGVVDITYGVYSEATLIGRRKPKP</sequence>
<organism evidence="1">
    <name type="scientific">Candidatus Methanomethylicus mesodigestus</name>
    <dbReference type="NCBI Taxonomy" id="1867258"/>
    <lineage>
        <taxon>Archaea</taxon>
        <taxon>Thermoproteota</taxon>
        <taxon>Methanosuratincolia</taxon>
        <taxon>Candidatus Methanomethylicales</taxon>
        <taxon>Candidatus Methanomethylicaceae</taxon>
        <taxon>Candidatus Methanomethylicus</taxon>
    </lineage>
</organism>
<name>A0A7C3J4H6_9CREN</name>
<comment type="caution">
    <text evidence="1">The sequence shown here is derived from an EMBL/GenBank/DDBJ whole genome shotgun (WGS) entry which is preliminary data.</text>
</comment>